<dbReference type="RefSeq" id="WP_320188236.1">
    <property type="nucleotide sequence ID" value="NZ_CP192764.1"/>
</dbReference>
<comment type="caution">
    <text evidence="1">The sequence shown here is derived from an EMBL/GenBank/DDBJ whole genome shotgun (WGS) entry which is preliminary data.</text>
</comment>
<evidence type="ECO:0000313" key="2">
    <source>
        <dbReference type="Proteomes" id="UP001277561"/>
    </source>
</evidence>
<dbReference type="EMBL" id="JAVRAD010000003">
    <property type="protein sequence ID" value="MDX8329604.1"/>
    <property type="molecule type" value="Genomic_DNA"/>
</dbReference>
<reference evidence="1" key="1">
    <citation type="journal article" date="2023" name="Phytobiomes J">
        <title>Deciphering the key players within the bacterial microbiota associated with aerial crown gall tumors on rhododendron: Insights into the gallobiome.</title>
        <authorList>
            <person name="Kuzmanovic N."/>
            <person name="Nesme J."/>
            <person name="Wolf J."/>
            <person name="Neumann-Schaal M."/>
            <person name="Petersen J."/>
            <person name="Fernandez-Gnecco G."/>
            <person name="Sproeer C."/>
            <person name="Bunk B."/>
            <person name="Overmann J."/>
            <person name="Sorensen S.J."/>
            <person name="Idczak E."/>
            <person name="Smalla K."/>
        </authorList>
    </citation>
    <scope>NUCLEOTIDE SEQUENCE [LARGE SCALE GENOMIC DNA]</scope>
    <source>
        <strain evidence="1">Rho-14.1</strain>
    </source>
</reference>
<gene>
    <name evidence="1" type="ORF">RMS29_10230</name>
</gene>
<keyword evidence="2" id="KW-1185">Reference proteome</keyword>
<protein>
    <recommendedName>
        <fullName evidence="3">Tail fiber protein</fullName>
    </recommendedName>
</protein>
<evidence type="ECO:0000313" key="1">
    <source>
        <dbReference type="EMBL" id="MDX8329604.1"/>
    </source>
</evidence>
<accession>A0ABU4VVS1</accession>
<dbReference type="Proteomes" id="UP001277561">
    <property type="component" value="Unassembled WGS sequence"/>
</dbReference>
<organism evidence="1 2">
    <name type="scientific">Agrobacterium rosae</name>
    <dbReference type="NCBI Taxonomy" id="1972867"/>
    <lineage>
        <taxon>Bacteria</taxon>
        <taxon>Pseudomonadati</taxon>
        <taxon>Pseudomonadota</taxon>
        <taxon>Alphaproteobacteria</taxon>
        <taxon>Hyphomicrobiales</taxon>
        <taxon>Rhizobiaceae</taxon>
        <taxon>Rhizobium/Agrobacterium group</taxon>
        <taxon>Agrobacterium</taxon>
    </lineage>
</organism>
<proteinExistence type="predicted"/>
<sequence length="560" mass="55307">MVERANIIFSNGPSDNPDHPDKTKLRAWGTWLESFITAIGANSGSVYPTRAALFADLARPANAMAWVVDDDNVAYNGIYAKSGAIGAGAWSRLGDLPISFIVGTDIGAGTANAIKAETVYPVSESALIIVNVFRANTSANVTISFNGGAALAVKTSAGNNPSVGGLPAGMRMLGIVSGATFRLVSDQASAAVLAAAETAATAAANSATAAAGSATTANTRATAAATSATGAANSATAASNSATAAANSATAASGSKDAAASSVTAAATSETNAAASKDAAAASATAAAGSANTANTRATAAATSATAAANSATAASGSATAAANSATASASSATAAQASADAAAAVVSGGIGEAIHGATAKSPMADADEFGLSDSADGWKLKRITLAQLVARIFNTGRKIANGYFLTSFRLWDATTNTKGLAFDLSAISAATTRTLKMPDGDVDLSNVRASSVFTSANQTYTVSGLGSVAHGLGAQPSWISAQLICVTASNNWLVSDWFDVASSMQPWSGQGSFGLHFWANGTTINWKVGGNGIGILNKSSGGSEVAPSSNWVLRFKAGL</sequence>
<name>A0ABU4VVS1_9HYPH</name>
<evidence type="ECO:0008006" key="3">
    <source>
        <dbReference type="Google" id="ProtNLM"/>
    </source>
</evidence>